<evidence type="ECO:0000259" key="2">
    <source>
        <dbReference type="Pfam" id="PF13581"/>
    </source>
</evidence>
<gene>
    <name evidence="3" type="ORF">HMF3257_30710</name>
</gene>
<proteinExistence type="predicted"/>
<feature type="domain" description="PPM-type phosphatase" evidence="1">
    <location>
        <begin position="175"/>
        <end position="298"/>
    </location>
</feature>
<dbReference type="RefSeq" id="WP_111348130.1">
    <property type="nucleotide sequence ID" value="NZ_QLII01000001.1"/>
</dbReference>
<protein>
    <submittedName>
        <fullName evidence="3">Serine/threonine protein kinase</fullName>
    </submittedName>
</protein>
<reference evidence="3 4" key="1">
    <citation type="submission" date="2018-06" db="EMBL/GenBank/DDBJ databases">
        <title>Spirosoma sp. HMF3257 Genome sequencing and assembly.</title>
        <authorList>
            <person name="Kang H."/>
            <person name="Cha I."/>
            <person name="Kim H."/>
            <person name="Kang J."/>
            <person name="Joh K."/>
        </authorList>
    </citation>
    <scope>NUCLEOTIDE SEQUENCE [LARGE SCALE GENOMIC DNA]</scope>
    <source>
        <strain evidence="3 4">HMF3257</strain>
    </source>
</reference>
<evidence type="ECO:0000259" key="1">
    <source>
        <dbReference type="Pfam" id="PF07228"/>
    </source>
</evidence>
<evidence type="ECO:0000313" key="3">
    <source>
        <dbReference type="EMBL" id="RAI77455.1"/>
    </source>
</evidence>
<keyword evidence="3" id="KW-0723">Serine/threonine-protein kinase</keyword>
<dbReference type="SUPFAM" id="SSF81606">
    <property type="entry name" value="PP2C-like"/>
    <property type="match status" value="1"/>
</dbReference>
<dbReference type="PANTHER" id="PTHR35801">
    <property type="entry name" value="PHOSPHOSERINE PHOSPHATASE RSBX"/>
    <property type="match status" value="1"/>
</dbReference>
<dbReference type="Gene3D" id="3.30.565.10">
    <property type="entry name" value="Histidine kinase-like ATPase, C-terminal domain"/>
    <property type="match status" value="1"/>
</dbReference>
<feature type="domain" description="Histidine kinase/HSP90-like ATPase" evidence="2">
    <location>
        <begin position="15"/>
        <end position="129"/>
    </location>
</feature>
<dbReference type="Pfam" id="PF13581">
    <property type="entry name" value="HATPase_c_2"/>
    <property type="match status" value="1"/>
</dbReference>
<sequence>MDNSVHIRFQAPDRSYLALLKKGISQIAIQAGFQQQRLSEIDLIVAEMASNLIKHAGGGNLLVRHFQSSTQSGLELISIDSGPGMTDAAKMSKDGVSTTSTLGHGLGSINRLADQTQIYSLKGWGTILLARIFLAPKLAHTPERSAGFEFRSLLVAKPGETMCGDGCYLKMTPSHIKLFLGDGLGHGPEAHLAVQTAINSFRLCPDHRPVDIIRSIHRSVTKTRGLVGSVIVYDVANQQWNWCGVGNISTRLSGLMASKNFLSYNGIIGMNLPATMNDHTLPFERGQLLIMCSDGLQSRWDHTKYPQIHRYDLTILAAALYKDYSRQTDDTSLFVGRAHGDHGGIN</sequence>
<name>A0A327NRU3_9BACT</name>
<dbReference type="Gene3D" id="3.60.40.10">
    <property type="entry name" value="PPM-type phosphatase domain"/>
    <property type="match status" value="1"/>
</dbReference>
<accession>A0A327NRU3</accession>
<dbReference type="CDD" id="cd16934">
    <property type="entry name" value="HATPase_RsbT-like"/>
    <property type="match status" value="1"/>
</dbReference>
<evidence type="ECO:0000313" key="4">
    <source>
        <dbReference type="Proteomes" id="UP000249016"/>
    </source>
</evidence>
<dbReference type="PANTHER" id="PTHR35801:SF1">
    <property type="entry name" value="PHOSPHOSERINE PHOSPHATASE RSBX"/>
    <property type="match status" value="1"/>
</dbReference>
<dbReference type="Proteomes" id="UP000249016">
    <property type="component" value="Unassembled WGS sequence"/>
</dbReference>
<dbReference type="InterPro" id="IPR036457">
    <property type="entry name" value="PPM-type-like_dom_sf"/>
</dbReference>
<dbReference type="InterPro" id="IPR036890">
    <property type="entry name" value="HATPase_C_sf"/>
</dbReference>
<dbReference type="InterPro" id="IPR039248">
    <property type="entry name" value="Ptase_RsbX"/>
</dbReference>
<organism evidence="3 4">
    <name type="scientific">Spirosoma telluris</name>
    <dbReference type="NCBI Taxonomy" id="2183553"/>
    <lineage>
        <taxon>Bacteria</taxon>
        <taxon>Pseudomonadati</taxon>
        <taxon>Bacteroidota</taxon>
        <taxon>Cytophagia</taxon>
        <taxon>Cytophagales</taxon>
        <taxon>Cytophagaceae</taxon>
        <taxon>Spirosoma</taxon>
    </lineage>
</organism>
<dbReference type="SUPFAM" id="SSF55874">
    <property type="entry name" value="ATPase domain of HSP90 chaperone/DNA topoisomerase II/histidine kinase"/>
    <property type="match status" value="1"/>
</dbReference>
<dbReference type="InterPro" id="IPR003594">
    <property type="entry name" value="HATPase_dom"/>
</dbReference>
<dbReference type="OrthoDB" id="479131at2"/>
<dbReference type="Pfam" id="PF07228">
    <property type="entry name" value="SpoIIE"/>
    <property type="match status" value="1"/>
</dbReference>
<keyword evidence="4" id="KW-1185">Reference proteome</keyword>
<dbReference type="GO" id="GO:0004674">
    <property type="term" value="F:protein serine/threonine kinase activity"/>
    <property type="evidence" value="ECO:0007669"/>
    <property type="project" value="UniProtKB-KW"/>
</dbReference>
<dbReference type="EMBL" id="QLII01000001">
    <property type="protein sequence ID" value="RAI77455.1"/>
    <property type="molecule type" value="Genomic_DNA"/>
</dbReference>
<keyword evidence="3" id="KW-0418">Kinase</keyword>
<keyword evidence="3" id="KW-0808">Transferase</keyword>
<comment type="caution">
    <text evidence="3">The sequence shown here is derived from an EMBL/GenBank/DDBJ whole genome shotgun (WGS) entry which is preliminary data.</text>
</comment>
<dbReference type="InterPro" id="IPR001932">
    <property type="entry name" value="PPM-type_phosphatase-like_dom"/>
</dbReference>
<dbReference type="AlphaFoldDB" id="A0A327NRU3"/>